<comment type="function">
    <text evidence="11">Rep helicase is a single-stranded DNA-dependent ATPase involved in DNA replication; it can initiate unwinding at a nick in the DNA. It binds to the single-stranded DNA and acts in a progressive fashion along the DNA in the 3' to 5' direction.</text>
</comment>
<reference evidence="16" key="2">
    <citation type="submission" date="2018-06" db="EMBL/GenBank/DDBJ databases">
        <title>Genome sequence of Rhodanobacteraceae bacterium strain Dysh456.</title>
        <authorList>
            <person name="Fukui M."/>
        </authorList>
    </citation>
    <scope>NUCLEOTIDE SEQUENCE [LARGE SCALE GENOMIC DNA]</scope>
    <source>
        <strain evidence="16">Dysh456</strain>
    </source>
</reference>
<comment type="catalytic activity">
    <reaction evidence="9 11">
        <text>Couples ATP hydrolysis with the unwinding of duplex DNA by translocating in the 3'-5' direction.</text>
        <dbReference type="EC" id="5.6.2.4"/>
    </reaction>
</comment>
<evidence type="ECO:0000256" key="2">
    <source>
        <dbReference type="ARBA" id="ARBA00022705"/>
    </source>
</evidence>
<feature type="domain" description="UvrD-like helicase C-terminal" evidence="14">
    <location>
        <begin position="320"/>
        <end position="594"/>
    </location>
</feature>
<evidence type="ECO:0000256" key="12">
    <source>
        <dbReference type="PROSITE-ProRule" id="PRU00560"/>
    </source>
</evidence>
<dbReference type="Gene3D" id="3.40.50.300">
    <property type="entry name" value="P-loop containing nucleotide triphosphate hydrolases"/>
    <property type="match status" value="2"/>
</dbReference>
<dbReference type="InterPro" id="IPR014016">
    <property type="entry name" value="UvrD-like_ATP-bd"/>
</dbReference>
<dbReference type="Gene3D" id="1.10.10.160">
    <property type="match status" value="1"/>
</dbReference>
<dbReference type="Gene3D" id="1.10.486.10">
    <property type="entry name" value="PCRA, domain 4"/>
    <property type="match status" value="1"/>
</dbReference>
<comment type="catalytic activity">
    <reaction evidence="10 11">
        <text>ATP + H2O = ADP + phosphate + H(+)</text>
        <dbReference type="Rhea" id="RHEA:13065"/>
        <dbReference type="ChEBI" id="CHEBI:15377"/>
        <dbReference type="ChEBI" id="CHEBI:15378"/>
        <dbReference type="ChEBI" id="CHEBI:30616"/>
        <dbReference type="ChEBI" id="CHEBI:43474"/>
        <dbReference type="ChEBI" id="CHEBI:456216"/>
        <dbReference type="EC" id="5.6.2.4"/>
    </reaction>
</comment>
<keyword evidence="3 11" id="KW-0547">Nucleotide-binding</keyword>
<comment type="similarity">
    <text evidence="1 11">Belongs to the helicase family. UvrD subfamily.</text>
</comment>
<dbReference type="KEGG" id="rbd:ALSL_0101"/>
<dbReference type="PANTHER" id="PTHR11070">
    <property type="entry name" value="UVRD / RECB / PCRA DNA HELICASE FAMILY MEMBER"/>
    <property type="match status" value="1"/>
</dbReference>
<evidence type="ECO:0000256" key="7">
    <source>
        <dbReference type="ARBA" id="ARBA00023125"/>
    </source>
</evidence>
<dbReference type="InterPro" id="IPR027417">
    <property type="entry name" value="P-loop_NTPase"/>
</dbReference>
<evidence type="ECO:0000256" key="1">
    <source>
        <dbReference type="ARBA" id="ARBA00009922"/>
    </source>
</evidence>
<organism evidence="15 16">
    <name type="scientific">Aerosticca soli</name>
    <dbReference type="NCBI Taxonomy" id="2010829"/>
    <lineage>
        <taxon>Bacteria</taxon>
        <taxon>Pseudomonadati</taxon>
        <taxon>Pseudomonadota</taxon>
        <taxon>Gammaproteobacteria</taxon>
        <taxon>Lysobacterales</taxon>
        <taxon>Rhodanobacteraceae</taxon>
        <taxon>Aerosticca</taxon>
    </lineage>
</organism>
<dbReference type="PROSITE" id="PS51198">
    <property type="entry name" value="UVRD_HELICASE_ATP_BIND"/>
    <property type="match status" value="1"/>
</dbReference>
<dbReference type="GO" id="GO:0005524">
    <property type="term" value="F:ATP binding"/>
    <property type="evidence" value="ECO:0007669"/>
    <property type="project" value="UniProtKB-UniRule"/>
</dbReference>
<dbReference type="InterPro" id="IPR005752">
    <property type="entry name" value="Helicase_Rep"/>
</dbReference>
<accession>A0A2Z6E1C3</accession>
<dbReference type="InterPro" id="IPR013986">
    <property type="entry name" value="DExx_box_DNA_helicase_dom_sf"/>
</dbReference>
<evidence type="ECO:0000256" key="6">
    <source>
        <dbReference type="ARBA" id="ARBA00022840"/>
    </source>
</evidence>
<dbReference type="GO" id="GO:0016887">
    <property type="term" value="F:ATP hydrolysis activity"/>
    <property type="evidence" value="ECO:0007669"/>
    <property type="project" value="RHEA"/>
</dbReference>
<dbReference type="Proteomes" id="UP000270530">
    <property type="component" value="Chromosome"/>
</dbReference>
<keyword evidence="5 11" id="KW-0347">Helicase</keyword>
<evidence type="ECO:0000313" key="16">
    <source>
        <dbReference type="Proteomes" id="UP000270530"/>
    </source>
</evidence>
<keyword evidence="2 11" id="KW-0235">DNA replication</keyword>
<dbReference type="InterPro" id="IPR000212">
    <property type="entry name" value="DNA_helicase_UvrD/REP"/>
</dbReference>
<evidence type="ECO:0000256" key="9">
    <source>
        <dbReference type="ARBA" id="ARBA00034617"/>
    </source>
</evidence>
<reference evidence="16" key="1">
    <citation type="submission" date="2018-04" db="EMBL/GenBank/DDBJ databases">
        <authorList>
            <person name="Watanabe M."/>
            <person name="Kojima H."/>
        </authorList>
    </citation>
    <scope>NUCLEOTIDE SEQUENCE [LARGE SCALE GENOMIC DNA]</scope>
    <source>
        <strain evidence="16">Dysh456</strain>
    </source>
</reference>
<gene>
    <name evidence="11" type="primary">rep</name>
    <name evidence="15" type="ORF">ALSL_0101</name>
</gene>
<dbReference type="InterPro" id="IPR014017">
    <property type="entry name" value="DNA_helicase_UvrD-like_C"/>
</dbReference>
<dbReference type="HAMAP" id="MF_01920">
    <property type="entry name" value="Helicase_Rep"/>
    <property type="match status" value="1"/>
</dbReference>
<evidence type="ECO:0000256" key="11">
    <source>
        <dbReference type="HAMAP-Rule" id="MF_01920"/>
    </source>
</evidence>
<dbReference type="GO" id="GO:0006260">
    <property type="term" value="P:DNA replication"/>
    <property type="evidence" value="ECO:0007669"/>
    <property type="project" value="UniProtKB-UniRule"/>
</dbReference>
<dbReference type="GO" id="GO:0005829">
    <property type="term" value="C:cytosol"/>
    <property type="evidence" value="ECO:0007669"/>
    <property type="project" value="TreeGrafter"/>
</dbReference>
<dbReference type="Pfam" id="PF13361">
    <property type="entry name" value="UvrD_C"/>
    <property type="match status" value="1"/>
</dbReference>
<comment type="subunit">
    <text evidence="11">Homodimer.</text>
</comment>
<dbReference type="Pfam" id="PF00580">
    <property type="entry name" value="UvrD-helicase"/>
    <property type="match status" value="1"/>
</dbReference>
<dbReference type="GO" id="GO:0043138">
    <property type="term" value="F:3'-5' DNA helicase activity"/>
    <property type="evidence" value="ECO:0007669"/>
    <property type="project" value="UniProtKB-UniRule"/>
</dbReference>
<dbReference type="PANTHER" id="PTHR11070:SF64">
    <property type="entry name" value="ATP-DEPENDENT DNA HELICASE REP"/>
    <property type="match status" value="1"/>
</dbReference>
<keyword evidence="6 11" id="KW-0067">ATP-binding</keyword>
<dbReference type="EMBL" id="AP018560">
    <property type="protein sequence ID" value="BBD78775.1"/>
    <property type="molecule type" value="Genomic_DNA"/>
</dbReference>
<dbReference type="CDD" id="cd17932">
    <property type="entry name" value="DEXQc_UvrD"/>
    <property type="match status" value="1"/>
</dbReference>
<evidence type="ECO:0000313" key="15">
    <source>
        <dbReference type="EMBL" id="BBD78775.1"/>
    </source>
</evidence>
<evidence type="ECO:0000256" key="4">
    <source>
        <dbReference type="ARBA" id="ARBA00022801"/>
    </source>
</evidence>
<proteinExistence type="inferred from homology"/>
<dbReference type="GO" id="GO:0003697">
    <property type="term" value="F:single-stranded DNA binding"/>
    <property type="evidence" value="ECO:0007669"/>
    <property type="project" value="UniProtKB-UniRule"/>
</dbReference>
<dbReference type="PROSITE" id="PS51217">
    <property type="entry name" value="UVRD_HELICASE_CTER"/>
    <property type="match status" value="1"/>
</dbReference>
<keyword evidence="8 11" id="KW-0413">Isomerase</keyword>
<feature type="domain" description="UvrD-like helicase ATP-binding" evidence="13">
    <location>
        <begin position="42"/>
        <end position="319"/>
    </location>
</feature>
<keyword evidence="4 11" id="KW-0378">Hydrolase</keyword>
<feature type="binding site" evidence="12">
    <location>
        <begin position="63"/>
        <end position="70"/>
    </location>
    <ligand>
        <name>ATP</name>
        <dbReference type="ChEBI" id="CHEBI:30616"/>
    </ligand>
</feature>
<name>A0A2Z6E1C3_9GAMM</name>
<dbReference type="SUPFAM" id="SSF52540">
    <property type="entry name" value="P-loop containing nucleoside triphosphate hydrolases"/>
    <property type="match status" value="1"/>
</dbReference>
<dbReference type="CDD" id="cd18807">
    <property type="entry name" value="SF1_C_UvrD"/>
    <property type="match status" value="1"/>
</dbReference>
<evidence type="ECO:0000256" key="10">
    <source>
        <dbReference type="ARBA" id="ARBA00048988"/>
    </source>
</evidence>
<evidence type="ECO:0000256" key="8">
    <source>
        <dbReference type="ARBA" id="ARBA00023235"/>
    </source>
</evidence>
<feature type="binding site" evidence="11">
    <location>
        <position position="317"/>
    </location>
    <ligand>
        <name>ATP</name>
        <dbReference type="ChEBI" id="CHEBI:30616"/>
    </ligand>
</feature>
<evidence type="ECO:0000259" key="14">
    <source>
        <dbReference type="PROSITE" id="PS51217"/>
    </source>
</evidence>
<sequence>MANLEKARRYGRDAIVKCGTVGGPSAGRTAGGVAPPNALSPHVLNPQQQAAVDYCEGPLLVLAGAGSGKTHVITSKIAHLIRRRGFAAGKIAAITFTNKAAREMRERVARQLGGEDAAALTVCTFHALGLKFLQVEHARAGLRRGFSVLDADDAAALIKELAPAGSKPDALAGLRQLIGRAKNAGLSPEEALAAAASPRELEAATIYAAYQRRLAAFNAVDFDDLIRLPLRLLEEDDACRAAWRARLDYLLVDEYQDTNDAQYRLLKALAGAHGRFTCVGDDDQSIYAWRGANPENLAQLGRDFPQLKVIKLEQNYRCGKRILRAANALIANNPHLHAKRLWSEHPEGAPIRVLECKDAEHEAERVAAIAATLVEKHKARWHDIAVLYRGNFQARPLEKALRLARVPYHLTGALSFLDRAEVKDVLAYLRLLVNPSDDAAFLRVVNAPKREIGATTLEKLGQLAQSRHVTLLEAAQSDAVLRQLAPRPAAALAQFTALIDELHSAAVHEDAAALVERVLARSGYAAQLAASVADPEQRERRLANLRELVDWFRAMQRGGARAGDLAAQLALLGHVDRDDPGDAVRLMTLHAAKGLEFRFVFIVGCEDGTLPHEGAIDEGRLDEERRLMYVGITRAKEQLTLSWSARTKKYGEILANRPSRFLHELPQEDLHWQGRDPEADKAAVRETAQSHMARIAALLAGG</sequence>
<keyword evidence="7 11" id="KW-0238">DNA-binding</keyword>
<evidence type="ECO:0000256" key="5">
    <source>
        <dbReference type="ARBA" id="ARBA00022806"/>
    </source>
</evidence>
<protein>
    <recommendedName>
        <fullName evidence="11">ATP-dependent DNA helicase Rep</fullName>
        <ecNumber evidence="11">5.6.2.4</ecNumber>
    </recommendedName>
    <alternativeName>
        <fullName evidence="11">DNA 3'-5' helicase Rep</fullName>
    </alternativeName>
</protein>
<evidence type="ECO:0000256" key="3">
    <source>
        <dbReference type="ARBA" id="ARBA00022741"/>
    </source>
</evidence>
<evidence type="ECO:0000259" key="13">
    <source>
        <dbReference type="PROSITE" id="PS51198"/>
    </source>
</evidence>
<dbReference type="AlphaFoldDB" id="A0A2Z6E1C3"/>
<dbReference type="GO" id="GO:0000725">
    <property type="term" value="P:recombinational repair"/>
    <property type="evidence" value="ECO:0007669"/>
    <property type="project" value="TreeGrafter"/>
</dbReference>
<dbReference type="EC" id="5.6.2.4" evidence="11"/>
<keyword evidence="16" id="KW-1185">Reference proteome</keyword>